<keyword evidence="3" id="KW-1185">Reference proteome</keyword>
<evidence type="ECO:0000256" key="1">
    <source>
        <dbReference type="SAM" id="Phobius"/>
    </source>
</evidence>
<dbReference type="EMBL" id="JBAWSX010000022">
    <property type="protein sequence ID" value="MEI4804141.1"/>
    <property type="molecule type" value="Genomic_DNA"/>
</dbReference>
<protein>
    <recommendedName>
        <fullName evidence="4">Glycosyltransferase RgtA/B/C/D-like domain-containing protein</fullName>
    </recommendedName>
</protein>
<gene>
    <name evidence="2" type="ORF">WAZ07_23640</name>
</gene>
<sequence>MEKSVRFNDLRINKSSFEKLNIFLFFYSFFIMLFFTQTSPFFTLSEWVDSNAFFTVGKGMANGVVPYQDIFEQKGPLLYGLHALAYSFSHTTFVGVYILESLAMFANVVLAFKISRLYLNWMPSALISIFFPVLVLNQNAFRFGDSAEEFSIPFIMTLLYMIFKYYKYGSDSLFKRGIFLLNGIMIACVFWIKFTLVGAWIGFYLAILFICIGEKRWKDLMNAIAFTFAGLVLASIPWFIYFGMNHAIQDLIDVYLKFNLGTYSSQVGKVEKLANFAFTFGDAFNGNFESKVLILVGLIDFMFTWKYFKDRSQKWMLLSTIIFLIVGVYIGGRGYPYYFLIITPLGLFGLIAIAHFIQNVNIKSQITLGKNKWFALSMMAMATIFFCFGYNSNMKSSKFYQKEPLAQEKFAEIMHQEPNPTLLNYGELDGGFYLVADIVPNIRYFERQNIDYNEYPENMDEQHRYIKERKVKFVVLRVDPKMSPNQVTVPYLRENYRLVAEHTQFVEGAERKYLLYKDKSL</sequence>
<keyword evidence="1" id="KW-0472">Membrane</keyword>
<feature type="transmembrane region" description="Helical" evidence="1">
    <location>
        <begin position="220"/>
        <end position="241"/>
    </location>
</feature>
<comment type="caution">
    <text evidence="2">The sequence shown here is derived from an EMBL/GenBank/DDBJ whole genome shotgun (WGS) entry which is preliminary data.</text>
</comment>
<feature type="transmembrane region" description="Helical" evidence="1">
    <location>
        <begin position="198"/>
        <end position="213"/>
    </location>
</feature>
<feature type="transmembrane region" description="Helical" evidence="1">
    <location>
        <begin position="150"/>
        <end position="166"/>
    </location>
</feature>
<feature type="transmembrane region" description="Helical" evidence="1">
    <location>
        <begin position="292"/>
        <end position="308"/>
    </location>
</feature>
<organism evidence="2 3">
    <name type="scientific">Bacillus bruguierae</name>
    <dbReference type="NCBI Taxonomy" id="3127667"/>
    <lineage>
        <taxon>Bacteria</taxon>
        <taxon>Bacillati</taxon>
        <taxon>Bacillota</taxon>
        <taxon>Bacilli</taxon>
        <taxon>Bacillales</taxon>
        <taxon>Bacillaceae</taxon>
        <taxon>Bacillus</taxon>
    </lineage>
</organism>
<feature type="transmembrane region" description="Helical" evidence="1">
    <location>
        <begin position="373"/>
        <end position="391"/>
    </location>
</feature>
<name>A0ABU8FQD7_9BACI</name>
<feature type="transmembrane region" description="Helical" evidence="1">
    <location>
        <begin position="117"/>
        <end position="138"/>
    </location>
</feature>
<accession>A0ABU8FQD7</accession>
<dbReference type="Proteomes" id="UP001372526">
    <property type="component" value="Unassembled WGS sequence"/>
</dbReference>
<dbReference type="RefSeq" id="WP_336474404.1">
    <property type="nucleotide sequence ID" value="NZ_JBAWSX010000022.1"/>
</dbReference>
<reference evidence="2 3" key="1">
    <citation type="submission" date="2024-01" db="EMBL/GenBank/DDBJ databases">
        <title>Seven novel Bacillus-like species.</title>
        <authorList>
            <person name="Liu G."/>
        </authorList>
    </citation>
    <scope>NUCLEOTIDE SEQUENCE [LARGE SCALE GENOMIC DNA]</scope>
    <source>
        <strain evidence="2 3">FJAT-51639</strain>
    </source>
</reference>
<feature type="transmembrane region" description="Helical" evidence="1">
    <location>
        <begin position="20"/>
        <end position="42"/>
    </location>
</feature>
<feature type="transmembrane region" description="Helical" evidence="1">
    <location>
        <begin position="337"/>
        <end position="357"/>
    </location>
</feature>
<proteinExistence type="predicted"/>
<evidence type="ECO:0008006" key="4">
    <source>
        <dbReference type="Google" id="ProtNLM"/>
    </source>
</evidence>
<evidence type="ECO:0000313" key="2">
    <source>
        <dbReference type="EMBL" id="MEI4804141.1"/>
    </source>
</evidence>
<evidence type="ECO:0000313" key="3">
    <source>
        <dbReference type="Proteomes" id="UP001372526"/>
    </source>
</evidence>
<feature type="transmembrane region" description="Helical" evidence="1">
    <location>
        <begin position="84"/>
        <end position="110"/>
    </location>
</feature>
<keyword evidence="1" id="KW-1133">Transmembrane helix</keyword>
<feature type="transmembrane region" description="Helical" evidence="1">
    <location>
        <begin position="315"/>
        <end position="331"/>
    </location>
</feature>
<keyword evidence="1" id="KW-0812">Transmembrane</keyword>